<sequence length="99" mass="10485">MEDFRELSAAMDSALLDVLGDAVQVDGKPARGMFAAPWLQPQFGRLKTAIVEPQLSMRDGDAVGIVKGSVVVVDGLSYEVVSIEPDGTGWTALILRPAA</sequence>
<dbReference type="Proteomes" id="UP000317550">
    <property type="component" value="Chromosome"/>
</dbReference>
<dbReference type="GO" id="GO:0019068">
    <property type="term" value="P:virion assembly"/>
    <property type="evidence" value="ECO:0007669"/>
    <property type="project" value="InterPro"/>
</dbReference>
<reference evidence="2" key="1">
    <citation type="submission" date="2019-07" db="EMBL/GenBank/DDBJ databases">
        <title>Chitinimonas sp. nov., isolated from Ny-Alesund, arctica soil.</title>
        <authorList>
            <person name="Xu Q."/>
            <person name="Peng F."/>
        </authorList>
    </citation>
    <scope>NUCLEOTIDE SEQUENCE [LARGE SCALE GENOMIC DNA]</scope>
    <source>
        <strain evidence="2">R3-44</strain>
    </source>
</reference>
<dbReference type="InterPro" id="IPR053734">
    <property type="entry name" value="Phage_Head-Tail_Connect_sf"/>
</dbReference>
<dbReference type="Gene3D" id="2.40.10.180">
    <property type="entry name" value="Phage tail proteins"/>
    <property type="match status" value="1"/>
</dbReference>
<dbReference type="OrthoDB" id="9104313at2"/>
<evidence type="ECO:0000313" key="1">
    <source>
        <dbReference type="EMBL" id="QDQ28239.1"/>
    </source>
</evidence>
<protein>
    <submittedName>
        <fullName evidence="1">Uncharacterized protein</fullName>
    </submittedName>
</protein>
<accession>A0A516SJA2</accession>
<proteinExistence type="predicted"/>
<name>A0A516SJA2_9NEIS</name>
<dbReference type="AlphaFoldDB" id="A0A516SJA2"/>
<dbReference type="InterPro" id="IPR008018">
    <property type="entry name" value="Phage_tail_attach_FII"/>
</dbReference>
<gene>
    <name evidence="1" type="ORF">FNU76_18845</name>
</gene>
<dbReference type="Pfam" id="PF05354">
    <property type="entry name" value="Phage_attach"/>
    <property type="match status" value="1"/>
</dbReference>
<dbReference type="EMBL" id="CP041730">
    <property type="protein sequence ID" value="QDQ28239.1"/>
    <property type="molecule type" value="Genomic_DNA"/>
</dbReference>
<organism evidence="1 2">
    <name type="scientific">Chitinimonas arctica</name>
    <dbReference type="NCBI Taxonomy" id="2594795"/>
    <lineage>
        <taxon>Bacteria</taxon>
        <taxon>Pseudomonadati</taxon>
        <taxon>Pseudomonadota</taxon>
        <taxon>Betaproteobacteria</taxon>
        <taxon>Neisseriales</taxon>
        <taxon>Chitinibacteraceae</taxon>
        <taxon>Chitinimonas</taxon>
    </lineage>
</organism>
<dbReference type="KEGG" id="cari:FNU76_18845"/>
<keyword evidence="2" id="KW-1185">Reference proteome</keyword>
<evidence type="ECO:0000313" key="2">
    <source>
        <dbReference type="Proteomes" id="UP000317550"/>
    </source>
</evidence>
<dbReference type="RefSeq" id="WP_144279626.1">
    <property type="nucleotide sequence ID" value="NZ_CP041730.1"/>
</dbReference>